<gene>
    <name evidence="4" type="primary">RvY_10533-1</name>
    <name evidence="4" type="synonym">RvY_10533.1</name>
    <name evidence="4" type="ORF">RvY_10533</name>
</gene>
<evidence type="ECO:0000256" key="1">
    <source>
        <dbReference type="ARBA" id="ARBA00004316"/>
    </source>
</evidence>
<proteinExistence type="predicted"/>
<evidence type="ECO:0000256" key="3">
    <source>
        <dbReference type="SAM" id="MobiDB-lite"/>
    </source>
</evidence>
<keyword evidence="5" id="KW-1185">Reference proteome</keyword>
<protein>
    <submittedName>
        <fullName evidence="4">Uncharacterized protein</fullName>
    </submittedName>
</protein>
<feature type="compositionally biased region" description="Basic and acidic residues" evidence="3">
    <location>
        <begin position="562"/>
        <end position="571"/>
    </location>
</feature>
<dbReference type="PANTHER" id="PTHR46613:SF1">
    <property type="entry name" value="RADIAL SPOKE HEAD 10 HOMOLOG B-RELATED"/>
    <property type="match status" value="1"/>
</dbReference>
<dbReference type="STRING" id="947166.A0A1D1VD28"/>
<dbReference type="PANTHER" id="PTHR46613">
    <property type="entry name" value="RADIAL SPOKE HEAD 10 HOMOLOG B-RELATED"/>
    <property type="match status" value="1"/>
</dbReference>
<sequence length="659" mass="75057">MLQGKLVRRKKEWKDCVYVNNELFDSMEKFLVKESKERFYHIPLPGPLIAQLNYAPYGGEPETSAILLPGTIHVLTMKFNLAREVIAEEVKAMGVIIRAYLEPLITVYNVYNRLMVETACDNVYVMRAFQYWQFLVDVVLEKTNTGTDVQQSLFHLIRSIETNFIPTERRDVFCHPYQPLKPSEFFDRLTIATYLMEMDKQVFNHRQKILMRRLAGQEDVKAILTPTLTKTWSMAGQPLKHIIETRIFPLAARFKSRIFDDPKKSHIMFRYVVQLYRMYRYTNELYAGQEEVVPEGLTLETICTMLKDAKIMGLKGISSSEVLKLCAADFPEMREGKNSFTLAVPVTFLEFVELLISVALSYNGSFKSAEETRPVHMRKEPSYKGRLLDAVDSLLLTAQKSPFLRKNNDGPRSDFDPEFFAMLRGVNLPVTNAMSNGDAGDAPSAGHAEESGHELGLPGGSSFDEILARLERLMDMKEDDASGDRKIELFEEKEPTVYPPKDPTEYEYADASMPDGSQFTGYTIDYTSSKWTSNKSFLSVGKDGCPLPFSAAPVSSSPPFRQQKDHPRPPEPYELPSFVFDTNSTSSLKPSEPVSLLTSWESQLVPFFEQILFPKMILFKRTNDSLIQNGLLKPLKVFAEDDVLCEDIAERLLHGRIDT</sequence>
<dbReference type="AlphaFoldDB" id="A0A1D1VD28"/>
<dbReference type="Proteomes" id="UP000186922">
    <property type="component" value="Unassembled WGS sequence"/>
</dbReference>
<organism evidence="4 5">
    <name type="scientific">Ramazzottius varieornatus</name>
    <name type="common">Water bear</name>
    <name type="synonym">Tardigrade</name>
    <dbReference type="NCBI Taxonomy" id="947166"/>
    <lineage>
        <taxon>Eukaryota</taxon>
        <taxon>Metazoa</taxon>
        <taxon>Ecdysozoa</taxon>
        <taxon>Tardigrada</taxon>
        <taxon>Eutardigrada</taxon>
        <taxon>Parachela</taxon>
        <taxon>Hypsibioidea</taxon>
        <taxon>Ramazzottiidae</taxon>
        <taxon>Ramazzottius</taxon>
    </lineage>
</organism>
<comment type="caution">
    <text evidence="4">The sequence shown here is derived from an EMBL/GenBank/DDBJ whole genome shotgun (WGS) entry which is preliminary data.</text>
</comment>
<evidence type="ECO:0000313" key="5">
    <source>
        <dbReference type="Proteomes" id="UP000186922"/>
    </source>
</evidence>
<accession>A0A1D1VD28</accession>
<dbReference type="GO" id="GO:0042995">
    <property type="term" value="C:cell projection"/>
    <property type="evidence" value="ECO:0007669"/>
    <property type="project" value="UniProtKB-SubCell"/>
</dbReference>
<comment type="subcellular location">
    <subcellularLocation>
        <location evidence="1">Cell projection</location>
    </subcellularLocation>
</comment>
<name>A0A1D1VD28_RAMVA</name>
<dbReference type="EMBL" id="BDGG01000005">
    <property type="protein sequence ID" value="GAU99546.1"/>
    <property type="molecule type" value="Genomic_DNA"/>
</dbReference>
<feature type="region of interest" description="Disordered" evidence="3">
    <location>
        <begin position="552"/>
        <end position="575"/>
    </location>
</feature>
<keyword evidence="2" id="KW-0966">Cell projection</keyword>
<evidence type="ECO:0000256" key="2">
    <source>
        <dbReference type="ARBA" id="ARBA00023273"/>
    </source>
</evidence>
<evidence type="ECO:0000313" key="4">
    <source>
        <dbReference type="EMBL" id="GAU99546.1"/>
    </source>
</evidence>
<feature type="region of interest" description="Disordered" evidence="3">
    <location>
        <begin position="434"/>
        <end position="460"/>
    </location>
</feature>
<reference evidence="4 5" key="1">
    <citation type="journal article" date="2016" name="Nat. Commun.">
        <title>Extremotolerant tardigrade genome and improved radiotolerance of human cultured cells by tardigrade-unique protein.</title>
        <authorList>
            <person name="Hashimoto T."/>
            <person name="Horikawa D.D."/>
            <person name="Saito Y."/>
            <person name="Kuwahara H."/>
            <person name="Kozuka-Hata H."/>
            <person name="Shin-I T."/>
            <person name="Minakuchi Y."/>
            <person name="Ohishi K."/>
            <person name="Motoyama A."/>
            <person name="Aizu T."/>
            <person name="Enomoto A."/>
            <person name="Kondo K."/>
            <person name="Tanaka S."/>
            <person name="Hara Y."/>
            <person name="Koshikawa S."/>
            <person name="Sagara H."/>
            <person name="Miura T."/>
            <person name="Yokobori S."/>
            <person name="Miyagawa K."/>
            <person name="Suzuki Y."/>
            <person name="Kubo T."/>
            <person name="Oyama M."/>
            <person name="Kohara Y."/>
            <person name="Fujiyama A."/>
            <person name="Arakawa K."/>
            <person name="Katayama T."/>
            <person name="Toyoda A."/>
            <person name="Kunieda T."/>
        </authorList>
    </citation>
    <scope>NUCLEOTIDE SEQUENCE [LARGE SCALE GENOMIC DNA]</scope>
    <source>
        <strain evidence="4 5">YOKOZUNA-1</strain>
    </source>
</reference>